<dbReference type="Pfam" id="PF12138">
    <property type="entry name" value="Spherulin4"/>
    <property type="match status" value="1"/>
</dbReference>
<proteinExistence type="predicted"/>
<protein>
    <submittedName>
        <fullName evidence="1">Spherulation-specific family 4 protein</fullName>
    </submittedName>
</protein>
<sequence length="206" mass="22546">MSRQRHVVPAYFHPAVEPEGWRALASHPALRFVVLNVADGPGTSPDQSFVDAAAGLPVIGYVDTDYGARPAADVLTDVERHLAWYGVDGVFFDQAGTDARHYGALTEAARSLGAGTVALNHGTHPPEEFTELADLLVTFEGPLCAYRDLWVPRWVYRHRPELFCHLVYETPPSATASVLRQAWRSNAAAVHVTDHGGENPWGRLPT</sequence>
<dbReference type="PANTHER" id="PTHR35040">
    <property type="match status" value="1"/>
</dbReference>
<comment type="caution">
    <text evidence="1">The sequence shown here is derived from an EMBL/GenBank/DDBJ whole genome shotgun (WGS) entry which is preliminary data.</text>
</comment>
<evidence type="ECO:0000313" key="1">
    <source>
        <dbReference type="EMBL" id="GAA4008722.1"/>
    </source>
</evidence>
<keyword evidence="2" id="KW-1185">Reference proteome</keyword>
<evidence type="ECO:0000313" key="2">
    <source>
        <dbReference type="Proteomes" id="UP001501747"/>
    </source>
</evidence>
<dbReference type="InterPro" id="IPR021986">
    <property type="entry name" value="Spherulin4"/>
</dbReference>
<accession>A0ABP7SA16</accession>
<reference evidence="2" key="1">
    <citation type="journal article" date="2019" name="Int. J. Syst. Evol. Microbiol.">
        <title>The Global Catalogue of Microorganisms (GCM) 10K type strain sequencing project: providing services to taxonomists for standard genome sequencing and annotation.</title>
        <authorList>
            <consortium name="The Broad Institute Genomics Platform"/>
            <consortium name="The Broad Institute Genome Sequencing Center for Infectious Disease"/>
            <person name="Wu L."/>
            <person name="Ma J."/>
        </authorList>
    </citation>
    <scope>NUCLEOTIDE SEQUENCE [LARGE SCALE GENOMIC DNA]</scope>
    <source>
        <strain evidence="2">JCM 17342</strain>
    </source>
</reference>
<gene>
    <name evidence="1" type="ORF">GCM10022247_33660</name>
</gene>
<dbReference type="EMBL" id="BAABAL010000009">
    <property type="protein sequence ID" value="GAA4008722.1"/>
    <property type="molecule type" value="Genomic_DNA"/>
</dbReference>
<organism evidence="1 2">
    <name type="scientific">Allokutzneria multivorans</name>
    <dbReference type="NCBI Taxonomy" id="1142134"/>
    <lineage>
        <taxon>Bacteria</taxon>
        <taxon>Bacillati</taxon>
        <taxon>Actinomycetota</taxon>
        <taxon>Actinomycetes</taxon>
        <taxon>Pseudonocardiales</taxon>
        <taxon>Pseudonocardiaceae</taxon>
        <taxon>Allokutzneria</taxon>
    </lineage>
</organism>
<name>A0ABP7SA16_9PSEU</name>
<dbReference type="Proteomes" id="UP001501747">
    <property type="component" value="Unassembled WGS sequence"/>
</dbReference>
<dbReference type="PANTHER" id="PTHR35040:SF9">
    <property type="entry name" value="4-LIKE CELL SURFACE PROTEIN, PUTATIVE (AFU_ORTHOLOGUE AFUA_4G14080)-RELATED"/>
    <property type="match status" value="1"/>
</dbReference>